<gene>
    <name evidence="4" type="ORF">P7K49_010351</name>
</gene>
<proteinExistence type="predicted"/>
<evidence type="ECO:0000256" key="2">
    <source>
        <dbReference type="SAM" id="MobiDB-lite"/>
    </source>
</evidence>
<dbReference type="Pfam" id="PF14915">
    <property type="entry name" value="CCDC144C"/>
    <property type="match status" value="1"/>
</dbReference>
<evidence type="ECO:0000259" key="3">
    <source>
        <dbReference type="Pfam" id="PF14915"/>
    </source>
</evidence>
<dbReference type="InterPro" id="IPR039497">
    <property type="entry name" value="CC144C-like_CC_dom"/>
</dbReference>
<name>A0ABQ9VN54_SAGOE</name>
<evidence type="ECO:0000313" key="4">
    <source>
        <dbReference type="EMBL" id="KAK2110605.1"/>
    </source>
</evidence>
<organism evidence="4 5">
    <name type="scientific">Saguinus oedipus</name>
    <name type="common">Cotton-top tamarin</name>
    <name type="synonym">Oedipomidas oedipus</name>
    <dbReference type="NCBI Taxonomy" id="9490"/>
    <lineage>
        <taxon>Eukaryota</taxon>
        <taxon>Metazoa</taxon>
        <taxon>Chordata</taxon>
        <taxon>Craniata</taxon>
        <taxon>Vertebrata</taxon>
        <taxon>Euteleostomi</taxon>
        <taxon>Mammalia</taxon>
        <taxon>Eutheria</taxon>
        <taxon>Euarchontoglires</taxon>
        <taxon>Primates</taxon>
        <taxon>Haplorrhini</taxon>
        <taxon>Platyrrhini</taxon>
        <taxon>Cebidae</taxon>
        <taxon>Callitrichinae</taxon>
        <taxon>Saguinus</taxon>
    </lineage>
</organism>
<feature type="domain" description="CCDC144C-like coiled-coil" evidence="3">
    <location>
        <begin position="1"/>
        <end position="72"/>
    </location>
</feature>
<dbReference type="Proteomes" id="UP001266305">
    <property type="component" value="Unassembled WGS sequence"/>
</dbReference>
<keyword evidence="1" id="KW-0175">Coiled coil</keyword>
<feature type="region of interest" description="Disordered" evidence="2">
    <location>
        <begin position="56"/>
        <end position="75"/>
    </location>
</feature>
<dbReference type="EMBL" id="JASSZA010000005">
    <property type="protein sequence ID" value="KAK2110605.1"/>
    <property type="molecule type" value="Genomic_DNA"/>
</dbReference>
<keyword evidence="5" id="KW-1185">Reference proteome</keyword>
<accession>A0ABQ9VN54</accession>
<evidence type="ECO:0000313" key="5">
    <source>
        <dbReference type="Proteomes" id="UP001266305"/>
    </source>
</evidence>
<protein>
    <recommendedName>
        <fullName evidence="3">CCDC144C-like coiled-coil domain-containing protein</fullName>
    </recommendedName>
</protein>
<evidence type="ECO:0000256" key="1">
    <source>
        <dbReference type="ARBA" id="ARBA00023054"/>
    </source>
</evidence>
<reference evidence="4 5" key="1">
    <citation type="submission" date="2023-05" db="EMBL/GenBank/DDBJ databases">
        <title>B98-5 Cell Line De Novo Hybrid Assembly: An Optical Mapping Approach.</title>
        <authorList>
            <person name="Kananen K."/>
            <person name="Auerbach J.A."/>
            <person name="Kautto E."/>
            <person name="Blachly J.S."/>
        </authorList>
    </citation>
    <scope>NUCLEOTIDE SEQUENCE [LARGE SCALE GENOMIC DNA]</scope>
    <source>
        <strain evidence="4">B95-8</strain>
        <tissue evidence="4">Cell line</tissue>
    </source>
</reference>
<comment type="caution">
    <text evidence="4">The sequence shown here is derived from an EMBL/GenBank/DDBJ whole genome shotgun (WGS) entry which is preliminary data.</text>
</comment>
<sequence>MQRLKWTLRKLIKELRMVRNNLDLVKQQQTDAQQQLSEEQNARIVQDQILTSKQKELEMAQKKMDSEDKMKADNV</sequence>